<reference evidence="1 2" key="1">
    <citation type="submission" date="2023-09" db="EMBL/GenBank/DDBJ databases">
        <title>Genomes of two closely related lineages of the louse Polyplax serrata with different host specificities.</title>
        <authorList>
            <person name="Martinu J."/>
            <person name="Tarabai H."/>
            <person name="Stefka J."/>
            <person name="Hypsa V."/>
        </authorList>
    </citation>
    <scope>NUCLEOTIDE SEQUENCE [LARGE SCALE GENOMIC DNA]</scope>
    <source>
        <strain evidence="1">98ZLc_SE</strain>
    </source>
</reference>
<sequence length="130" mass="13813">MKTGSLCTRITIVSVGLLCQAHISGSYGEFLAFGVETSADGYERVRADVQPATADGIRRGTAAAVAFPRFWVRSDTEFFFSSTDVPSYTQIPATVASDLPYAIDLPASLLGFPTPAGICFGRFYLVGAST</sequence>
<organism evidence="1 2">
    <name type="scientific">Polyplax serrata</name>
    <name type="common">Common mouse louse</name>
    <dbReference type="NCBI Taxonomy" id="468196"/>
    <lineage>
        <taxon>Eukaryota</taxon>
        <taxon>Metazoa</taxon>
        <taxon>Ecdysozoa</taxon>
        <taxon>Arthropoda</taxon>
        <taxon>Hexapoda</taxon>
        <taxon>Insecta</taxon>
        <taxon>Pterygota</taxon>
        <taxon>Neoptera</taxon>
        <taxon>Paraneoptera</taxon>
        <taxon>Psocodea</taxon>
        <taxon>Troctomorpha</taxon>
        <taxon>Phthiraptera</taxon>
        <taxon>Anoplura</taxon>
        <taxon>Polyplacidae</taxon>
        <taxon>Polyplax</taxon>
    </lineage>
</organism>
<gene>
    <name evidence="1" type="ORF">RUM44_007772</name>
</gene>
<evidence type="ECO:0000313" key="2">
    <source>
        <dbReference type="Proteomes" id="UP001359485"/>
    </source>
</evidence>
<proteinExistence type="predicted"/>
<keyword evidence="2" id="KW-1185">Reference proteome</keyword>
<accession>A0ABR1B783</accession>
<dbReference type="EMBL" id="JAWJWF010000002">
    <property type="protein sequence ID" value="KAK6637356.1"/>
    <property type="molecule type" value="Genomic_DNA"/>
</dbReference>
<name>A0ABR1B783_POLSC</name>
<protein>
    <submittedName>
        <fullName evidence="1">Uncharacterized protein</fullName>
    </submittedName>
</protein>
<dbReference type="Proteomes" id="UP001359485">
    <property type="component" value="Unassembled WGS sequence"/>
</dbReference>
<evidence type="ECO:0000313" key="1">
    <source>
        <dbReference type="EMBL" id="KAK6637356.1"/>
    </source>
</evidence>
<comment type="caution">
    <text evidence="1">The sequence shown here is derived from an EMBL/GenBank/DDBJ whole genome shotgun (WGS) entry which is preliminary data.</text>
</comment>